<dbReference type="Proteomes" id="UP000250235">
    <property type="component" value="Unassembled WGS sequence"/>
</dbReference>
<reference evidence="2 3" key="1">
    <citation type="journal article" date="2015" name="Proc. Natl. Acad. Sci. U.S.A.">
        <title>The resurrection genome of Boea hygrometrica: A blueprint for survival of dehydration.</title>
        <authorList>
            <person name="Xiao L."/>
            <person name="Yang G."/>
            <person name="Zhang L."/>
            <person name="Yang X."/>
            <person name="Zhao S."/>
            <person name="Ji Z."/>
            <person name="Zhou Q."/>
            <person name="Hu M."/>
            <person name="Wang Y."/>
            <person name="Chen M."/>
            <person name="Xu Y."/>
            <person name="Jin H."/>
            <person name="Xiao X."/>
            <person name="Hu G."/>
            <person name="Bao F."/>
            <person name="Hu Y."/>
            <person name="Wan P."/>
            <person name="Li L."/>
            <person name="Deng X."/>
            <person name="Kuang T."/>
            <person name="Xiang C."/>
            <person name="Zhu J.K."/>
            <person name="Oliver M.J."/>
            <person name="He Y."/>
        </authorList>
    </citation>
    <scope>NUCLEOTIDE SEQUENCE [LARGE SCALE GENOMIC DNA]</scope>
    <source>
        <strain evidence="3">cv. XS01</strain>
    </source>
</reference>
<evidence type="ECO:0000256" key="1">
    <source>
        <dbReference type="SAM" id="MobiDB-lite"/>
    </source>
</evidence>
<dbReference type="AlphaFoldDB" id="A0A2Z7BPP9"/>
<feature type="compositionally biased region" description="Polar residues" evidence="1">
    <location>
        <begin position="10"/>
        <end position="23"/>
    </location>
</feature>
<protein>
    <submittedName>
        <fullName evidence="2">Peroxidase 1</fullName>
    </submittedName>
</protein>
<accession>A0A2Z7BPP9</accession>
<name>A0A2Z7BPP9_9LAMI</name>
<keyword evidence="2" id="KW-0575">Peroxidase</keyword>
<keyword evidence="3" id="KW-1185">Reference proteome</keyword>
<keyword evidence="2" id="KW-0560">Oxidoreductase</keyword>
<dbReference type="GO" id="GO:0004601">
    <property type="term" value="F:peroxidase activity"/>
    <property type="evidence" value="ECO:0007669"/>
    <property type="project" value="UniProtKB-KW"/>
</dbReference>
<gene>
    <name evidence="2" type="ORF">F511_29135</name>
</gene>
<dbReference type="EMBL" id="KV003363">
    <property type="protein sequence ID" value="KZV36602.1"/>
    <property type="molecule type" value="Genomic_DNA"/>
</dbReference>
<evidence type="ECO:0000313" key="3">
    <source>
        <dbReference type="Proteomes" id="UP000250235"/>
    </source>
</evidence>
<feature type="region of interest" description="Disordered" evidence="1">
    <location>
        <begin position="76"/>
        <end position="100"/>
    </location>
</feature>
<sequence>MQMLCMRSRLQPNAGSQRIPRTTQQLESEQKTVATMCVSIWELPTRLSTRYQVHNQRSTCCCPTHEMWELPTPLTVTNSPSREMSDRSYPSASTTPWHAQSTNIRHGYKRSEDNMENMRVCSATNATDNKTMYTTSHNSNHEHISMPNLKAGPSNTDLPPAKPSEATTQDRNTEKQQLGATNSTSAHPTLLSQQKALNKAQANPYSFMQASQRGINRSALARGIQRYHSRSRRSYLPSAIEEDKIHRQLKLSQLVSRSYLNLASDKSLRQNSDHLNQTTPQRATVATGHVTRYSRLNN</sequence>
<feature type="region of interest" description="Disordered" evidence="1">
    <location>
        <begin position="1"/>
        <end position="23"/>
    </location>
</feature>
<organism evidence="2 3">
    <name type="scientific">Dorcoceras hygrometricum</name>
    <dbReference type="NCBI Taxonomy" id="472368"/>
    <lineage>
        <taxon>Eukaryota</taxon>
        <taxon>Viridiplantae</taxon>
        <taxon>Streptophyta</taxon>
        <taxon>Embryophyta</taxon>
        <taxon>Tracheophyta</taxon>
        <taxon>Spermatophyta</taxon>
        <taxon>Magnoliopsida</taxon>
        <taxon>eudicotyledons</taxon>
        <taxon>Gunneridae</taxon>
        <taxon>Pentapetalae</taxon>
        <taxon>asterids</taxon>
        <taxon>lamiids</taxon>
        <taxon>Lamiales</taxon>
        <taxon>Gesneriaceae</taxon>
        <taxon>Didymocarpoideae</taxon>
        <taxon>Trichosporeae</taxon>
        <taxon>Loxocarpinae</taxon>
        <taxon>Dorcoceras</taxon>
    </lineage>
</organism>
<feature type="compositionally biased region" description="Polar residues" evidence="1">
    <location>
        <begin position="165"/>
        <end position="186"/>
    </location>
</feature>
<evidence type="ECO:0000313" key="2">
    <source>
        <dbReference type="EMBL" id="KZV36602.1"/>
    </source>
</evidence>
<feature type="region of interest" description="Disordered" evidence="1">
    <location>
        <begin position="134"/>
        <end position="186"/>
    </location>
</feature>
<proteinExistence type="predicted"/>